<feature type="transmembrane region" description="Helical" evidence="7">
    <location>
        <begin position="150"/>
        <end position="170"/>
    </location>
</feature>
<feature type="transmembrane region" description="Helical" evidence="7">
    <location>
        <begin position="109"/>
        <end position="130"/>
    </location>
</feature>
<dbReference type="GO" id="GO:0055085">
    <property type="term" value="P:transmembrane transport"/>
    <property type="evidence" value="ECO:0007669"/>
    <property type="project" value="InterPro"/>
</dbReference>
<dbReference type="PANTHER" id="PTHR43005">
    <property type="entry name" value="BLR7065 PROTEIN"/>
    <property type="match status" value="1"/>
</dbReference>
<comment type="similarity">
    <text evidence="7">Belongs to the binding-protein-dependent transport system permease family.</text>
</comment>
<gene>
    <name evidence="9" type="ORF">E5161_06375</name>
</gene>
<dbReference type="PANTHER" id="PTHR43005:SF1">
    <property type="entry name" value="SPERMIDINE_PUTRESCINE TRANSPORT SYSTEM PERMEASE PROTEIN"/>
    <property type="match status" value="1"/>
</dbReference>
<evidence type="ECO:0000256" key="3">
    <source>
        <dbReference type="ARBA" id="ARBA00022475"/>
    </source>
</evidence>
<keyword evidence="5 7" id="KW-1133">Transmembrane helix</keyword>
<organism evidence="9 10">
    <name type="scientific">Cohnella pontilimi</name>
    <dbReference type="NCBI Taxonomy" id="2564100"/>
    <lineage>
        <taxon>Bacteria</taxon>
        <taxon>Bacillati</taxon>
        <taxon>Bacillota</taxon>
        <taxon>Bacilli</taxon>
        <taxon>Bacillales</taxon>
        <taxon>Paenibacillaceae</taxon>
        <taxon>Cohnella</taxon>
    </lineage>
</organism>
<comment type="caution">
    <text evidence="9">The sequence shown here is derived from an EMBL/GenBank/DDBJ whole genome shotgun (WGS) entry which is preliminary data.</text>
</comment>
<keyword evidence="4 7" id="KW-0812">Transmembrane</keyword>
<feature type="transmembrane region" description="Helical" evidence="7">
    <location>
        <begin position="235"/>
        <end position="256"/>
    </location>
</feature>
<dbReference type="Pfam" id="PF00528">
    <property type="entry name" value="BPD_transp_1"/>
    <property type="match status" value="1"/>
</dbReference>
<keyword evidence="6 7" id="KW-0472">Membrane</keyword>
<sequence length="294" mass="32440">MKAAIIKRRSDKALGYGLLIPVAVIVFVIIGVPFINSIYLSFTNKVVGVDPKFIGFGNYAHIFSDPEYWKVLKNTVYFTVGSVSFKLVIGLLLAVVVNQAFFGRGFVRAILLVPWALSGMVSAITWRWMYDDTYGIVNALLMRWHVISLPIAWTSDPSIALISVIIVNIWKGLPFYIFSFLGGLQTIDSQMYEAATIDGAGKIRQFFSITIPSISTVISITVLLSTIWTFNSFEIVYLITGGGPLHASAIISTYTYEVAFLQNQMGQSLAVAGSVIPILVLLIVFSMRKLGKDD</sequence>
<name>A0A4U0FFB0_9BACL</name>
<feature type="transmembrane region" description="Helical" evidence="7">
    <location>
        <begin position="12"/>
        <end position="35"/>
    </location>
</feature>
<dbReference type="Gene3D" id="1.10.3720.10">
    <property type="entry name" value="MetI-like"/>
    <property type="match status" value="1"/>
</dbReference>
<feature type="transmembrane region" description="Helical" evidence="7">
    <location>
        <begin position="76"/>
        <end position="97"/>
    </location>
</feature>
<dbReference type="Proteomes" id="UP000309673">
    <property type="component" value="Unassembled WGS sequence"/>
</dbReference>
<dbReference type="InterPro" id="IPR035906">
    <property type="entry name" value="MetI-like_sf"/>
</dbReference>
<keyword evidence="10" id="KW-1185">Reference proteome</keyword>
<dbReference type="AlphaFoldDB" id="A0A4U0FFB0"/>
<evidence type="ECO:0000256" key="1">
    <source>
        <dbReference type="ARBA" id="ARBA00004651"/>
    </source>
</evidence>
<evidence type="ECO:0000259" key="8">
    <source>
        <dbReference type="PROSITE" id="PS50928"/>
    </source>
</evidence>
<protein>
    <submittedName>
        <fullName evidence="9">Sugar ABC transporter permease</fullName>
    </submittedName>
</protein>
<evidence type="ECO:0000256" key="7">
    <source>
        <dbReference type="RuleBase" id="RU363032"/>
    </source>
</evidence>
<accession>A0A4U0FFB0</accession>
<feature type="domain" description="ABC transmembrane type-1" evidence="8">
    <location>
        <begin position="72"/>
        <end position="288"/>
    </location>
</feature>
<keyword evidence="3" id="KW-1003">Cell membrane</keyword>
<dbReference type="CDD" id="cd06261">
    <property type="entry name" value="TM_PBP2"/>
    <property type="match status" value="1"/>
</dbReference>
<feature type="transmembrane region" description="Helical" evidence="7">
    <location>
        <begin position="206"/>
        <end position="229"/>
    </location>
</feature>
<reference evidence="9 10" key="1">
    <citation type="submission" date="2019-04" db="EMBL/GenBank/DDBJ databases">
        <title>Cohnella sp. nov., isolated from soil.</title>
        <authorList>
            <person name="Kim W."/>
        </authorList>
    </citation>
    <scope>NUCLEOTIDE SEQUENCE [LARGE SCALE GENOMIC DNA]</scope>
    <source>
        <strain evidence="9 10">CAU 1483</strain>
    </source>
</reference>
<dbReference type="RefSeq" id="WP_136776862.1">
    <property type="nucleotide sequence ID" value="NZ_SUPK01000002.1"/>
</dbReference>
<keyword evidence="2 7" id="KW-0813">Transport</keyword>
<evidence type="ECO:0000313" key="9">
    <source>
        <dbReference type="EMBL" id="TJY43500.1"/>
    </source>
</evidence>
<evidence type="ECO:0000256" key="6">
    <source>
        <dbReference type="ARBA" id="ARBA00023136"/>
    </source>
</evidence>
<dbReference type="GO" id="GO:0005886">
    <property type="term" value="C:plasma membrane"/>
    <property type="evidence" value="ECO:0007669"/>
    <property type="project" value="UniProtKB-SubCell"/>
</dbReference>
<dbReference type="SUPFAM" id="SSF161098">
    <property type="entry name" value="MetI-like"/>
    <property type="match status" value="1"/>
</dbReference>
<comment type="subcellular location">
    <subcellularLocation>
        <location evidence="1 7">Cell membrane</location>
        <topology evidence="1 7">Multi-pass membrane protein</topology>
    </subcellularLocation>
</comment>
<dbReference type="PROSITE" id="PS50928">
    <property type="entry name" value="ABC_TM1"/>
    <property type="match status" value="1"/>
</dbReference>
<proteinExistence type="inferred from homology"/>
<evidence type="ECO:0000313" key="10">
    <source>
        <dbReference type="Proteomes" id="UP000309673"/>
    </source>
</evidence>
<dbReference type="InterPro" id="IPR000515">
    <property type="entry name" value="MetI-like"/>
</dbReference>
<dbReference type="EMBL" id="SUPK01000002">
    <property type="protein sequence ID" value="TJY43500.1"/>
    <property type="molecule type" value="Genomic_DNA"/>
</dbReference>
<evidence type="ECO:0000256" key="2">
    <source>
        <dbReference type="ARBA" id="ARBA00022448"/>
    </source>
</evidence>
<dbReference type="OrthoDB" id="9809527at2"/>
<evidence type="ECO:0000256" key="5">
    <source>
        <dbReference type="ARBA" id="ARBA00022989"/>
    </source>
</evidence>
<evidence type="ECO:0000256" key="4">
    <source>
        <dbReference type="ARBA" id="ARBA00022692"/>
    </source>
</evidence>
<feature type="transmembrane region" description="Helical" evidence="7">
    <location>
        <begin position="268"/>
        <end position="287"/>
    </location>
</feature>